<organism evidence="1 2">
    <name type="scientific">Selenomonas ruminantium</name>
    <dbReference type="NCBI Taxonomy" id="971"/>
    <lineage>
        <taxon>Bacteria</taxon>
        <taxon>Bacillati</taxon>
        <taxon>Bacillota</taxon>
        <taxon>Negativicutes</taxon>
        <taxon>Selenomonadales</taxon>
        <taxon>Selenomonadaceae</taxon>
        <taxon>Selenomonas</taxon>
    </lineage>
</organism>
<dbReference type="AlphaFoldDB" id="A0A927WP67"/>
<dbReference type="EMBL" id="SVBY01000008">
    <property type="protein sequence ID" value="MBE6091936.1"/>
    <property type="molecule type" value="Genomic_DNA"/>
</dbReference>
<reference evidence="1" key="1">
    <citation type="submission" date="2019-04" db="EMBL/GenBank/DDBJ databases">
        <title>Evolution of Biomass-Degrading Anaerobic Consortia Revealed by Metagenomics.</title>
        <authorList>
            <person name="Peng X."/>
        </authorList>
    </citation>
    <scope>NUCLEOTIDE SEQUENCE</scope>
    <source>
        <strain evidence="1">SIG240</strain>
    </source>
</reference>
<evidence type="ECO:0000313" key="2">
    <source>
        <dbReference type="Proteomes" id="UP000761380"/>
    </source>
</evidence>
<accession>A0A927WP67</accession>
<dbReference type="Proteomes" id="UP000761380">
    <property type="component" value="Unassembled WGS sequence"/>
</dbReference>
<protein>
    <submittedName>
        <fullName evidence="1">Uncharacterized protein</fullName>
    </submittedName>
</protein>
<name>A0A927WP67_SELRU</name>
<evidence type="ECO:0000313" key="1">
    <source>
        <dbReference type="EMBL" id="MBE6091936.1"/>
    </source>
</evidence>
<comment type="caution">
    <text evidence="1">The sequence shown here is derived from an EMBL/GenBank/DDBJ whole genome shotgun (WGS) entry which is preliminary data.</text>
</comment>
<gene>
    <name evidence="1" type="ORF">E7201_01975</name>
</gene>
<sequence length="65" mass="7637">MKTYLWDVNVYRQADEGQLPMEFLMSGQVEAPDKQKAAITMFKKVRELWGKDIEVDMVVTKREVD</sequence>
<proteinExistence type="predicted"/>